<reference evidence="3" key="1">
    <citation type="submission" date="2023-06" db="EMBL/GenBank/DDBJ databases">
        <title>Identification and characterization of horizontal gene transfer across gut microbiota members of farm animals based on homology search.</title>
        <authorList>
            <person name="Zeman M."/>
            <person name="Kubasova T."/>
            <person name="Jahodarova E."/>
            <person name="Nykrynova M."/>
            <person name="Rychlik I."/>
        </authorList>
    </citation>
    <scope>NUCLEOTIDE SEQUENCE [LARGE SCALE GENOMIC DNA]</scope>
    <source>
        <strain evidence="3">ET341</strain>
    </source>
</reference>
<proteinExistence type="predicted"/>
<dbReference type="Pfam" id="PF01610">
    <property type="entry name" value="DDE_Tnp_ISL3"/>
    <property type="match status" value="1"/>
</dbReference>
<dbReference type="InterPro" id="IPR047951">
    <property type="entry name" value="Transpos_ISL3"/>
</dbReference>
<dbReference type="PANTHER" id="PTHR33498">
    <property type="entry name" value="TRANSPOSASE FOR INSERTION SEQUENCE ELEMENT IS1557"/>
    <property type="match status" value="1"/>
</dbReference>
<evidence type="ECO:0000313" key="3">
    <source>
        <dbReference type="Proteomes" id="UP001529275"/>
    </source>
</evidence>
<comment type="caution">
    <text evidence="2">The sequence shown here is derived from an EMBL/GenBank/DDBJ whole genome shotgun (WGS) entry which is preliminary data.</text>
</comment>
<dbReference type="InterPro" id="IPR002560">
    <property type="entry name" value="Transposase_DDE"/>
</dbReference>
<evidence type="ECO:0000313" key="2">
    <source>
        <dbReference type="EMBL" id="MDM8195633.1"/>
    </source>
</evidence>
<sequence length="451" mass="53820">MSNPNYTNDILKSLELNSMNGMFFPMPYPDSDSCFRYERKPNGSIIKYVNIVSSSMSKPCPHCGCIDRHDSKGIRKIFLTHTSNGHLKTILEVTYRRYKCKHCHKYFKDNIPFRFPHSKLTTIAAQTCLFGFRENTAMAVLARSHGLSKSTVYRLFYHHIDIPLRFYHLPSTISIDEFRATVDEGTFAFHITNPITGKTIDIIADRRASYLKNYFMRFPYDERKKVKIIVMDLSGAFHSIMHSLFPQAQIIADRFHYTRIVRENMVQARINCCKNLKDDSLSKLIKRNLHLFDQYKNRLNEKKAWYYPYFKKHMTNKQLVEAILELESCEELKINYDIYQDFLKILNEPHNDYKKALNDWLDHIFKTENHYYMTTAKNFRKNWFMPILRSLTYTTYYTRKNKKIKTCFNNGFIESMNNKVKLVKRNAYGYRYFQNLRKRILLHLGFKYDII</sequence>
<name>A0ABT7UHK9_9FIRM</name>
<gene>
    <name evidence="2" type="ORF">QUV98_04800</name>
</gene>
<keyword evidence="3" id="KW-1185">Reference proteome</keyword>
<protein>
    <submittedName>
        <fullName evidence="2">ISL3 family transposase</fullName>
    </submittedName>
</protein>
<accession>A0ABT7UHK9</accession>
<dbReference type="RefSeq" id="WP_143746932.1">
    <property type="nucleotide sequence ID" value="NZ_AP031415.1"/>
</dbReference>
<organism evidence="2 3">
    <name type="scientific">Massilimicrobiota timonensis</name>
    <dbReference type="NCBI Taxonomy" id="1776392"/>
    <lineage>
        <taxon>Bacteria</taxon>
        <taxon>Bacillati</taxon>
        <taxon>Bacillota</taxon>
        <taxon>Erysipelotrichia</taxon>
        <taxon>Erysipelotrichales</taxon>
        <taxon>Erysipelotrichaceae</taxon>
        <taxon>Massilimicrobiota</taxon>
    </lineage>
</organism>
<evidence type="ECO:0000259" key="1">
    <source>
        <dbReference type="Pfam" id="PF01610"/>
    </source>
</evidence>
<feature type="domain" description="Transposase IS204/IS1001/IS1096/IS1165 DDE" evidence="1">
    <location>
        <begin position="173"/>
        <end position="440"/>
    </location>
</feature>
<dbReference type="Proteomes" id="UP001529275">
    <property type="component" value="Unassembled WGS sequence"/>
</dbReference>
<dbReference type="PANTHER" id="PTHR33498:SF1">
    <property type="entry name" value="TRANSPOSASE FOR INSERTION SEQUENCE ELEMENT IS1557"/>
    <property type="match status" value="1"/>
</dbReference>
<dbReference type="NCBIfam" id="NF033550">
    <property type="entry name" value="transpos_ISL3"/>
    <property type="match status" value="1"/>
</dbReference>
<dbReference type="EMBL" id="JAUDCK010000012">
    <property type="protein sequence ID" value="MDM8195633.1"/>
    <property type="molecule type" value="Genomic_DNA"/>
</dbReference>